<dbReference type="RefSeq" id="WP_322411886.1">
    <property type="nucleotide sequence ID" value="NZ_CP139779.1"/>
</dbReference>
<feature type="domain" description="Glycosyltransferase 2-like" evidence="4">
    <location>
        <begin position="6"/>
        <end position="129"/>
    </location>
</feature>
<keyword evidence="6" id="KW-1185">Reference proteome</keyword>
<dbReference type="InterPro" id="IPR001173">
    <property type="entry name" value="Glyco_trans_2-like"/>
</dbReference>
<evidence type="ECO:0000256" key="3">
    <source>
        <dbReference type="ARBA" id="ARBA00022679"/>
    </source>
</evidence>
<proteinExistence type="inferred from homology"/>
<dbReference type="Proteomes" id="UP001324533">
    <property type="component" value="Chromosome"/>
</dbReference>
<dbReference type="EC" id="2.4.-.-" evidence="5"/>
<dbReference type="EMBL" id="CP139779">
    <property type="protein sequence ID" value="WQB71773.1"/>
    <property type="molecule type" value="Genomic_DNA"/>
</dbReference>
<evidence type="ECO:0000256" key="1">
    <source>
        <dbReference type="ARBA" id="ARBA00006739"/>
    </source>
</evidence>
<dbReference type="InterPro" id="IPR050834">
    <property type="entry name" value="Glycosyltransf_2"/>
</dbReference>
<organism evidence="5 6">
    <name type="scientific">Microbacterium invictum</name>
    <dbReference type="NCBI Taxonomy" id="515415"/>
    <lineage>
        <taxon>Bacteria</taxon>
        <taxon>Bacillati</taxon>
        <taxon>Actinomycetota</taxon>
        <taxon>Actinomycetes</taxon>
        <taxon>Micrococcales</taxon>
        <taxon>Microbacteriaceae</taxon>
        <taxon>Microbacterium</taxon>
    </lineage>
</organism>
<name>A0ABZ0VDS0_9MICO</name>
<dbReference type="PANTHER" id="PTHR43685">
    <property type="entry name" value="GLYCOSYLTRANSFERASE"/>
    <property type="match status" value="1"/>
</dbReference>
<evidence type="ECO:0000259" key="4">
    <source>
        <dbReference type="Pfam" id="PF00535"/>
    </source>
</evidence>
<dbReference type="Gene3D" id="3.90.550.10">
    <property type="entry name" value="Spore Coat Polysaccharide Biosynthesis Protein SpsA, Chain A"/>
    <property type="match status" value="1"/>
</dbReference>
<keyword evidence="2 5" id="KW-0328">Glycosyltransferase</keyword>
<evidence type="ECO:0000313" key="6">
    <source>
        <dbReference type="Proteomes" id="UP001324533"/>
    </source>
</evidence>
<dbReference type="SUPFAM" id="SSF53448">
    <property type="entry name" value="Nucleotide-diphospho-sugar transferases"/>
    <property type="match status" value="1"/>
</dbReference>
<reference evidence="5 6" key="1">
    <citation type="submission" date="2023-06" db="EMBL/GenBank/DDBJ databases">
        <title>Rock-solubilizing bacteria, Microbacterium invictum, promotes re-establishment of vegetation in rocky wasteland by accelerating rock bio-weathering and reshaping soil bacterial community.</title>
        <authorList>
            <person name="Liu C."/>
        </authorList>
    </citation>
    <scope>NUCLEOTIDE SEQUENCE [LARGE SCALE GENOMIC DNA]</scope>
    <source>
        <strain evidence="5 6">X-18</strain>
    </source>
</reference>
<sequence length="313" mass="34440">MTPALTVIVPGFDVGPWVGEALASLQSQTFRDWHAVLVDDGSTDDTPEIFARAAARDERFRVIRHPQRRGLAAARNTGLGAVDTPYLAFLDGDDRFTPTALERLLTVLDDTGSDFVAGAYVRLRPDTAGGYTAGSVQPWVAAATDPERRRTSLEEHPEASGNIVAWSKVSRRDFWRRAGLTFPEGRLYEDQILAQRMYTAARSFDVVPDVVVEWRERADGSSITQHKEALPVLRDYLDGLRGGLEILDSAGHPAAVRARIELILRLDLPPLVAIARTHRDDGYRRAVGAFVRDLQGRGSERAATAEVSAAALW</sequence>
<dbReference type="InterPro" id="IPR029044">
    <property type="entry name" value="Nucleotide-diphossugar_trans"/>
</dbReference>
<protein>
    <submittedName>
        <fullName evidence="5">Glycosyltransferase family 2 protein</fullName>
        <ecNumber evidence="5">2.4.-.-</ecNumber>
    </submittedName>
</protein>
<dbReference type="PANTHER" id="PTHR43685:SF5">
    <property type="entry name" value="GLYCOSYLTRANSFERASE EPSE-RELATED"/>
    <property type="match status" value="1"/>
</dbReference>
<evidence type="ECO:0000256" key="2">
    <source>
        <dbReference type="ARBA" id="ARBA00022676"/>
    </source>
</evidence>
<dbReference type="GO" id="GO:0016757">
    <property type="term" value="F:glycosyltransferase activity"/>
    <property type="evidence" value="ECO:0007669"/>
    <property type="project" value="UniProtKB-KW"/>
</dbReference>
<keyword evidence="3 5" id="KW-0808">Transferase</keyword>
<gene>
    <name evidence="5" type="ORF">T9R20_07435</name>
</gene>
<accession>A0ABZ0VDS0</accession>
<evidence type="ECO:0000313" key="5">
    <source>
        <dbReference type="EMBL" id="WQB71773.1"/>
    </source>
</evidence>
<dbReference type="CDD" id="cd00761">
    <property type="entry name" value="Glyco_tranf_GTA_type"/>
    <property type="match status" value="1"/>
</dbReference>
<comment type="similarity">
    <text evidence="1">Belongs to the glycosyltransferase 2 family.</text>
</comment>
<dbReference type="Pfam" id="PF00535">
    <property type="entry name" value="Glycos_transf_2"/>
    <property type="match status" value="1"/>
</dbReference>